<protein>
    <recommendedName>
        <fullName evidence="5">Cnidarian restricted protein</fullName>
    </recommendedName>
</protein>
<organism evidence="3 4">
    <name type="scientific">Clytia hemisphaerica</name>
    <dbReference type="NCBI Taxonomy" id="252671"/>
    <lineage>
        <taxon>Eukaryota</taxon>
        <taxon>Metazoa</taxon>
        <taxon>Cnidaria</taxon>
        <taxon>Hydrozoa</taxon>
        <taxon>Hydroidolina</taxon>
        <taxon>Leptothecata</taxon>
        <taxon>Obeliida</taxon>
        <taxon>Clytiidae</taxon>
        <taxon>Clytia</taxon>
    </lineage>
</organism>
<evidence type="ECO:0000313" key="4">
    <source>
        <dbReference type="Proteomes" id="UP000594262"/>
    </source>
</evidence>
<name>A0A7M5X2X6_9CNID</name>
<feature type="compositionally biased region" description="Low complexity" evidence="1">
    <location>
        <begin position="330"/>
        <end position="350"/>
    </location>
</feature>
<sequence length="502" mass="53470">MGLKLLFFVLCVVFSSASVVVENGGYKCAFKDQTAAVITDSSIQILSAGTQDTPQKCFDTCMQRRKTIKEINQVTYHSEANYCQCVKAGLGLKSVKPTTTKTCDILENIPGLSVNWYFCDYNSGSNVNLGSGGTSSYIARTKTRLFCKLRCLERKDQFYEKVGKNLTGMKYVAASKRCYCILGPFTIKNKPGNGIQTCKFNWKPRARKCNITTIDYYGRQVKRCLGYTPVDAQGKAETVKVDPTYTLALPPGLKIVTTPAPPTTTAAPVQTTTTTTAAPVTTTTTTTTTTAPVPTTTTTTVAPVTTTTTTTVAPVQTTTTTTAAPVTTTTTTTTTVPVPTTTTTTAAPVPTMTPQPTVPVIAMTTQESTTEQAVTNPPAVTTHPPPTINNEKPLISKSEEQSNNETGNSTATPFAKSAGGITLFSLLGVSGFSGLLLVAKKLLMGEGLGLNCGEGIETTLECGKCCSCCCGDKEENEEDSETIRLTETNGKNDDTETSHKDS</sequence>
<dbReference type="Proteomes" id="UP000594262">
    <property type="component" value="Unplaced"/>
</dbReference>
<feature type="region of interest" description="Disordered" evidence="1">
    <location>
        <begin position="473"/>
        <end position="502"/>
    </location>
</feature>
<evidence type="ECO:0000256" key="2">
    <source>
        <dbReference type="SAM" id="SignalP"/>
    </source>
</evidence>
<dbReference type="AlphaFoldDB" id="A0A7M5X2X6"/>
<proteinExistence type="predicted"/>
<feature type="chain" id="PRO_5029728149" description="Cnidarian restricted protein" evidence="2">
    <location>
        <begin position="18"/>
        <end position="502"/>
    </location>
</feature>
<feature type="region of interest" description="Disordered" evidence="1">
    <location>
        <begin position="371"/>
        <end position="393"/>
    </location>
</feature>
<keyword evidence="2" id="KW-0732">Signal</keyword>
<feature type="region of interest" description="Disordered" evidence="1">
    <location>
        <begin position="330"/>
        <end position="355"/>
    </location>
</feature>
<dbReference type="EnsemblMetazoa" id="CLYHEMT016415.1">
    <property type="protein sequence ID" value="CLYHEMP016415.1"/>
    <property type="gene ID" value="CLYHEMG016415"/>
</dbReference>
<feature type="compositionally biased region" description="Basic and acidic residues" evidence="1">
    <location>
        <begin position="490"/>
        <end position="502"/>
    </location>
</feature>
<evidence type="ECO:0000256" key="1">
    <source>
        <dbReference type="SAM" id="MobiDB-lite"/>
    </source>
</evidence>
<evidence type="ECO:0008006" key="5">
    <source>
        <dbReference type="Google" id="ProtNLM"/>
    </source>
</evidence>
<keyword evidence="4" id="KW-1185">Reference proteome</keyword>
<feature type="signal peptide" evidence="2">
    <location>
        <begin position="1"/>
        <end position="17"/>
    </location>
</feature>
<evidence type="ECO:0000313" key="3">
    <source>
        <dbReference type="EnsemblMetazoa" id="CLYHEMP016415.1"/>
    </source>
</evidence>
<accession>A0A7M5X2X6</accession>
<reference evidence="3" key="1">
    <citation type="submission" date="2021-01" db="UniProtKB">
        <authorList>
            <consortium name="EnsemblMetazoa"/>
        </authorList>
    </citation>
    <scope>IDENTIFICATION</scope>
</reference>